<evidence type="ECO:0000256" key="2">
    <source>
        <dbReference type="ARBA" id="ARBA00022603"/>
    </source>
</evidence>
<evidence type="ECO:0000313" key="4">
    <source>
        <dbReference type="Proteomes" id="UP000253729"/>
    </source>
</evidence>
<evidence type="ECO:0008006" key="5">
    <source>
        <dbReference type="Google" id="ProtNLM"/>
    </source>
</evidence>
<keyword evidence="2" id="KW-0808">Transferase</keyword>
<dbReference type="InterPro" id="IPR029063">
    <property type="entry name" value="SAM-dependent_MTases_sf"/>
</dbReference>
<dbReference type="Proteomes" id="UP000253729">
    <property type="component" value="Unassembled WGS sequence"/>
</dbReference>
<evidence type="ECO:0000256" key="1">
    <source>
        <dbReference type="ARBA" id="ARBA00008361"/>
    </source>
</evidence>
<dbReference type="EMBL" id="KZ852032">
    <property type="protein sequence ID" value="RDH39667.1"/>
    <property type="molecule type" value="Genomic_DNA"/>
</dbReference>
<dbReference type="SUPFAM" id="SSF53335">
    <property type="entry name" value="S-adenosyl-L-methionine-dependent methyltransferases"/>
    <property type="match status" value="1"/>
</dbReference>
<accession>A0A3F3QKK1</accession>
<dbReference type="STRING" id="1341132.A0A3F3QKK1"/>
<dbReference type="GeneID" id="38138635"/>
<dbReference type="PIRSF" id="PIRSF011491">
    <property type="entry name" value="Mtase_YbcY_prd"/>
    <property type="match status" value="1"/>
</dbReference>
<dbReference type="Gene3D" id="3.40.50.150">
    <property type="entry name" value="Vaccinia Virus protein VP39"/>
    <property type="match status" value="1"/>
</dbReference>
<evidence type="ECO:0000313" key="3">
    <source>
        <dbReference type="EMBL" id="RDH39667.1"/>
    </source>
</evidence>
<name>A0A3F3QKK1_9EURO</name>
<keyword evidence="2" id="KW-0489">Methyltransferase</keyword>
<organism evidence="3 4">
    <name type="scientific">Aspergillus welwitschiae</name>
    <dbReference type="NCBI Taxonomy" id="1341132"/>
    <lineage>
        <taxon>Eukaryota</taxon>
        <taxon>Fungi</taxon>
        <taxon>Dikarya</taxon>
        <taxon>Ascomycota</taxon>
        <taxon>Pezizomycotina</taxon>
        <taxon>Eurotiomycetes</taxon>
        <taxon>Eurotiomycetidae</taxon>
        <taxon>Eurotiales</taxon>
        <taxon>Aspergillaceae</taxon>
        <taxon>Aspergillus</taxon>
        <taxon>Aspergillus subgen. Circumdati</taxon>
    </lineage>
</organism>
<dbReference type="RefSeq" id="XP_026632689.1">
    <property type="nucleotide sequence ID" value="XM_026770279.1"/>
</dbReference>
<gene>
    <name evidence="3" type="ORF">BDQ94DRAFT_165355</name>
</gene>
<dbReference type="GO" id="GO:0008168">
    <property type="term" value="F:methyltransferase activity"/>
    <property type="evidence" value="ECO:0007669"/>
    <property type="project" value="UniProtKB-KW"/>
</dbReference>
<dbReference type="GO" id="GO:0032259">
    <property type="term" value="P:methylation"/>
    <property type="evidence" value="ECO:0007669"/>
    <property type="project" value="UniProtKB-KW"/>
</dbReference>
<comment type="similarity">
    <text evidence="1">Belongs to the methyltransferase superfamily.</text>
</comment>
<protein>
    <recommendedName>
        <fullName evidence="5">S-adenosyl-L-methionine dependent methyltransferase</fullName>
    </recommendedName>
</protein>
<reference evidence="3 4" key="1">
    <citation type="submission" date="2018-07" db="EMBL/GenBank/DDBJ databases">
        <title>The genomes of Aspergillus section Nigri reveals drivers in fungal speciation.</title>
        <authorList>
            <consortium name="DOE Joint Genome Institute"/>
            <person name="Vesth T.C."/>
            <person name="Nybo J."/>
            <person name="Theobald S."/>
            <person name="Brandl J."/>
            <person name="Frisvad J.C."/>
            <person name="Nielsen K.F."/>
            <person name="Lyhne E.K."/>
            <person name="Kogle M.E."/>
            <person name="Kuo A."/>
            <person name="Riley R."/>
            <person name="Clum A."/>
            <person name="Nolan M."/>
            <person name="Lipzen A."/>
            <person name="Salamov A."/>
            <person name="Henrissat B."/>
            <person name="Wiebenga A."/>
            <person name="De vries R.P."/>
            <person name="Grigoriev I.V."/>
            <person name="Mortensen U.H."/>
            <person name="Andersen M.R."/>
            <person name="Baker S.E."/>
        </authorList>
    </citation>
    <scope>NUCLEOTIDE SEQUENCE [LARGE SCALE GENOMIC DNA]</scope>
    <source>
        <strain evidence="3 4">CBS 139.54b</strain>
    </source>
</reference>
<dbReference type="AlphaFoldDB" id="A0A3F3QKK1"/>
<sequence>MPGGWEIYSGLMLPFYDLMIHWFNNTYVWRCPLSVLSAFFAANTGPRHMDIGVGTGLFPAQYREQMRQRDQDWPQKLALVDMNPSCLQKSAARIDCPSKTECVQANVFEPFTIPAGQGTLDAASKFDSISLMYLLHCLPPPIEHKITVFANLKHHLIPEGTLFGATILGYGAHHHLLGRLTMRLYNWKGIFGNADDSPEAFVKALEDEFEEVETHIVGVALLFRARRPRLALA</sequence>
<dbReference type="Pfam" id="PF13489">
    <property type="entry name" value="Methyltransf_23"/>
    <property type="match status" value="1"/>
</dbReference>
<proteinExistence type="inferred from homology"/>
<keyword evidence="4" id="KW-1185">Reference proteome</keyword>
<dbReference type="InterPro" id="IPR016584">
    <property type="entry name" value="MeTrfase_VrtF"/>
</dbReference>